<name>A0A3B0BJZ9_9ACTN</name>
<evidence type="ECO:0000313" key="3">
    <source>
        <dbReference type="Proteomes" id="UP000270343"/>
    </source>
</evidence>
<dbReference type="InterPro" id="IPR045864">
    <property type="entry name" value="aa-tRNA-synth_II/BPL/LPL"/>
</dbReference>
<keyword evidence="3" id="KW-1185">Reference proteome</keyword>
<dbReference type="GO" id="GO:0005524">
    <property type="term" value="F:ATP binding"/>
    <property type="evidence" value="ECO:0007669"/>
    <property type="project" value="InterPro"/>
</dbReference>
<feature type="domain" description="Aminoacyl-tRNA synthetase class II (G/ P/ S/T)" evidence="1">
    <location>
        <begin position="121"/>
        <end position="257"/>
    </location>
</feature>
<dbReference type="Gene3D" id="3.30.930.10">
    <property type="entry name" value="Bira Bifunctional Protein, Domain 2"/>
    <property type="match status" value="1"/>
</dbReference>
<reference evidence="2 3" key="1">
    <citation type="journal article" date="2015" name="Antonie Van Leeuwenhoek">
        <title>Streptomyces klenkii sp. nov., isolated from deep marine sediment.</title>
        <authorList>
            <person name="Veyisoglu A."/>
            <person name="Sahin N."/>
        </authorList>
    </citation>
    <scope>NUCLEOTIDE SEQUENCE [LARGE SCALE GENOMIC DNA]</scope>
    <source>
        <strain evidence="2 3">KCTC 29202</strain>
    </source>
</reference>
<dbReference type="RefSeq" id="WP_120755745.1">
    <property type="nucleotide sequence ID" value="NZ_JBFADQ010000013.1"/>
</dbReference>
<sequence length="282" mass="30685">MTATLSTAQGGALTILGPDQTDLLRDLDRTITGWAAEAGAREIMPPPVYPLSDLEKFDVYANFPHLQFVGGPLDVTGAPPAPVGGAFASRDVDPPFLGLPHSSCYGAYLYFEQQAVAPDTTITLINRCFRNETKYEGLRRLLSFQMREIVAIGTFEHTQDVIARFTDRIERFAKELGLELHKEAASDPFFERDSGRALLQRLSPVKHEFQADGLAIASVNTHRNFFGERCAITVEGTGEHAFTGCVAFGLERWLAVLGDRFGGDLQEARAAVNAAAVNAAPA</sequence>
<dbReference type="InterPro" id="IPR002314">
    <property type="entry name" value="aa-tRNA-synt_IIb"/>
</dbReference>
<protein>
    <recommendedName>
        <fullName evidence="1">Aminoacyl-tRNA synthetase class II (G/ P/ S/T) domain-containing protein</fullName>
    </recommendedName>
</protein>
<dbReference type="SUPFAM" id="SSF55681">
    <property type="entry name" value="Class II aaRS and biotin synthetases"/>
    <property type="match status" value="1"/>
</dbReference>
<proteinExistence type="predicted"/>
<evidence type="ECO:0000313" key="2">
    <source>
        <dbReference type="EMBL" id="RKN72599.1"/>
    </source>
</evidence>
<dbReference type="GO" id="GO:0004812">
    <property type="term" value="F:aminoacyl-tRNA ligase activity"/>
    <property type="evidence" value="ECO:0007669"/>
    <property type="project" value="InterPro"/>
</dbReference>
<evidence type="ECO:0000259" key="1">
    <source>
        <dbReference type="Pfam" id="PF00587"/>
    </source>
</evidence>
<dbReference type="AlphaFoldDB" id="A0A3B0BJZ9"/>
<organism evidence="2 3">
    <name type="scientific">Streptomyces klenkii</name>
    <dbReference type="NCBI Taxonomy" id="1420899"/>
    <lineage>
        <taxon>Bacteria</taxon>
        <taxon>Bacillati</taxon>
        <taxon>Actinomycetota</taxon>
        <taxon>Actinomycetes</taxon>
        <taxon>Kitasatosporales</taxon>
        <taxon>Streptomycetaceae</taxon>
        <taxon>Streptomyces</taxon>
    </lineage>
</organism>
<dbReference type="SMR" id="A0A3B0BJZ9"/>
<dbReference type="Proteomes" id="UP000270343">
    <property type="component" value="Unassembled WGS sequence"/>
</dbReference>
<accession>A0A3B0BJZ9</accession>
<dbReference type="GO" id="GO:0006418">
    <property type="term" value="P:tRNA aminoacylation for protein translation"/>
    <property type="evidence" value="ECO:0007669"/>
    <property type="project" value="InterPro"/>
</dbReference>
<comment type="caution">
    <text evidence="2">The sequence shown here is derived from an EMBL/GenBank/DDBJ whole genome shotgun (WGS) entry which is preliminary data.</text>
</comment>
<gene>
    <name evidence="2" type="ORF">D7231_14000</name>
</gene>
<dbReference type="EMBL" id="RBAM01000005">
    <property type="protein sequence ID" value="RKN72599.1"/>
    <property type="molecule type" value="Genomic_DNA"/>
</dbReference>
<dbReference type="Pfam" id="PF00587">
    <property type="entry name" value="tRNA-synt_2b"/>
    <property type="match status" value="1"/>
</dbReference>
<dbReference type="OrthoDB" id="583154at2"/>